<dbReference type="AlphaFoldDB" id="A0AA39YGU9"/>
<evidence type="ECO:0000259" key="1">
    <source>
        <dbReference type="Pfam" id="PF06985"/>
    </source>
</evidence>
<proteinExistence type="predicted"/>
<feature type="domain" description="Heterokaryon incompatibility" evidence="1">
    <location>
        <begin position="8"/>
        <end position="103"/>
    </location>
</feature>
<dbReference type="PANTHER" id="PTHR33112:SF10">
    <property type="entry name" value="TOL"/>
    <property type="match status" value="1"/>
</dbReference>
<dbReference type="Pfam" id="PF06985">
    <property type="entry name" value="HET"/>
    <property type="match status" value="1"/>
</dbReference>
<gene>
    <name evidence="2" type="ORF">B0T16DRAFT_323545</name>
</gene>
<sequence length="194" mass="21887">MLPELRRYATLSHCWGSLQITRLLTTNQEIFKKGIQVDTLQPTFQHAIRVVRLLGLRYIWIDSLCIVQDSVIDWETESARMGKVYRHASINIAAASSLDARGGLSVGHEPLNLRGWVLQERLLSARTVHFTKSEIVWHCLEDLGSESVPDQCGLTKEMDKLVAIFGIAADLEQLTGDQCLAGLWRSQMPSCLLW</sequence>
<evidence type="ECO:0000313" key="3">
    <source>
        <dbReference type="Proteomes" id="UP001174936"/>
    </source>
</evidence>
<dbReference type="InterPro" id="IPR010730">
    <property type="entry name" value="HET"/>
</dbReference>
<evidence type="ECO:0000313" key="2">
    <source>
        <dbReference type="EMBL" id="KAK0652382.1"/>
    </source>
</evidence>
<comment type="caution">
    <text evidence="2">The sequence shown here is derived from an EMBL/GenBank/DDBJ whole genome shotgun (WGS) entry which is preliminary data.</text>
</comment>
<accession>A0AA39YGU9</accession>
<dbReference type="Proteomes" id="UP001174936">
    <property type="component" value="Unassembled WGS sequence"/>
</dbReference>
<reference evidence="2" key="1">
    <citation type="submission" date="2023-06" db="EMBL/GenBank/DDBJ databases">
        <title>Genome-scale phylogeny and comparative genomics of the fungal order Sordariales.</title>
        <authorList>
            <consortium name="Lawrence Berkeley National Laboratory"/>
            <person name="Hensen N."/>
            <person name="Bonometti L."/>
            <person name="Westerberg I."/>
            <person name="Brannstrom I.O."/>
            <person name="Guillou S."/>
            <person name="Cros-Aarteil S."/>
            <person name="Calhoun S."/>
            <person name="Haridas S."/>
            <person name="Kuo A."/>
            <person name="Mondo S."/>
            <person name="Pangilinan J."/>
            <person name="Riley R."/>
            <person name="Labutti K."/>
            <person name="Andreopoulos B."/>
            <person name="Lipzen A."/>
            <person name="Chen C."/>
            <person name="Yanf M."/>
            <person name="Daum C."/>
            <person name="Ng V."/>
            <person name="Clum A."/>
            <person name="Steindorff A."/>
            <person name="Ohm R."/>
            <person name="Martin F."/>
            <person name="Silar P."/>
            <person name="Natvig D."/>
            <person name="Lalanne C."/>
            <person name="Gautier V."/>
            <person name="Ament-Velasquez S.L."/>
            <person name="Kruys A."/>
            <person name="Hutchinson M.I."/>
            <person name="Powell A.J."/>
            <person name="Barry K."/>
            <person name="Miller A.N."/>
            <person name="Grigoriev I.V."/>
            <person name="Debuchy R."/>
            <person name="Gladieux P."/>
            <person name="Thoren M.H."/>
            <person name="Johannesson H."/>
        </authorList>
    </citation>
    <scope>NUCLEOTIDE SEQUENCE</scope>
    <source>
        <strain evidence="2">SMH2532-1</strain>
    </source>
</reference>
<dbReference type="EMBL" id="JAULSV010000002">
    <property type="protein sequence ID" value="KAK0652382.1"/>
    <property type="molecule type" value="Genomic_DNA"/>
</dbReference>
<dbReference type="PANTHER" id="PTHR33112">
    <property type="entry name" value="DOMAIN PROTEIN, PUTATIVE-RELATED"/>
    <property type="match status" value="1"/>
</dbReference>
<name>A0AA39YGU9_9PEZI</name>
<keyword evidence="3" id="KW-1185">Reference proteome</keyword>
<protein>
    <submittedName>
        <fullName evidence="2">Heterokaryon incompatibility protein-domain-containing protein</fullName>
    </submittedName>
</protein>
<organism evidence="2 3">
    <name type="scientific">Cercophora newfieldiana</name>
    <dbReference type="NCBI Taxonomy" id="92897"/>
    <lineage>
        <taxon>Eukaryota</taxon>
        <taxon>Fungi</taxon>
        <taxon>Dikarya</taxon>
        <taxon>Ascomycota</taxon>
        <taxon>Pezizomycotina</taxon>
        <taxon>Sordariomycetes</taxon>
        <taxon>Sordariomycetidae</taxon>
        <taxon>Sordariales</taxon>
        <taxon>Lasiosphaeriaceae</taxon>
        <taxon>Cercophora</taxon>
    </lineage>
</organism>
<feature type="non-terminal residue" evidence="2">
    <location>
        <position position="1"/>
    </location>
</feature>